<evidence type="ECO:0000313" key="1">
    <source>
        <dbReference type="EMBL" id="KAI8527607.1"/>
    </source>
</evidence>
<accession>A0ACC0LH15</accession>
<protein>
    <submittedName>
        <fullName evidence="1">Uncharacterized protein</fullName>
    </submittedName>
</protein>
<evidence type="ECO:0000313" key="2">
    <source>
        <dbReference type="Proteomes" id="UP001062846"/>
    </source>
</evidence>
<comment type="caution">
    <text evidence="1">The sequence shown here is derived from an EMBL/GenBank/DDBJ whole genome shotgun (WGS) entry which is preliminary data.</text>
</comment>
<dbReference type="Proteomes" id="UP001062846">
    <property type="component" value="Chromosome 12"/>
</dbReference>
<organism evidence="1 2">
    <name type="scientific">Rhododendron molle</name>
    <name type="common">Chinese azalea</name>
    <name type="synonym">Azalea mollis</name>
    <dbReference type="NCBI Taxonomy" id="49168"/>
    <lineage>
        <taxon>Eukaryota</taxon>
        <taxon>Viridiplantae</taxon>
        <taxon>Streptophyta</taxon>
        <taxon>Embryophyta</taxon>
        <taxon>Tracheophyta</taxon>
        <taxon>Spermatophyta</taxon>
        <taxon>Magnoliopsida</taxon>
        <taxon>eudicotyledons</taxon>
        <taxon>Gunneridae</taxon>
        <taxon>Pentapetalae</taxon>
        <taxon>asterids</taxon>
        <taxon>Ericales</taxon>
        <taxon>Ericaceae</taxon>
        <taxon>Ericoideae</taxon>
        <taxon>Rhodoreae</taxon>
        <taxon>Rhododendron</taxon>
    </lineage>
</organism>
<reference evidence="1" key="1">
    <citation type="submission" date="2022-02" db="EMBL/GenBank/DDBJ databases">
        <title>Plant Genome Project.</title>
        <authorList>
            <person name="Zhang R.-G."/>
        </authorList>
    </citation>
    <scope>NUCLEOTIDE SEQUENCE</scope>
    <source>
        <strain evidence="1">AT1</strain>
    </source>
</reference>
<proteinExistence type="predicted"/>
<sequence length="712" mass="80437">MAFAFFLGLAHEVMDVSSDSDHSETEFERQLINQLIAQRRAQRRAEESVSTRMSATSAVSNDSNAEKDFEYDAEGYATEPEINFLVETESESEPQMGHEAQSRFTSEAEASTSALKDDDLFDKGLLCPYAHYFSGDTAEYEAFREKYGIPADVYLHRVKSDQIRAKREDRPEHITVPLMAICEAGLRFPFHPFLREVLWKFSLCPHQLAINSYRIIMSIIALIESQNLDFRPTNLFHTFTMSRHRKSNRRFLMTRPKKQPLIEGLSDADKWANFYLEVRGNFEFGETRNHPIPRFVDERELGPISKTLNSVARESACDTLRAQGCRHAPTLLDYEPSNKGVLRRKKKKKEGGPNEKDKPAGGKKPSSGATKTKRKADPNVLEAQPKRQRGVKLSRLGYTIEEWLSPLGSDKVCEPALPRLNIPLKVVEPSVKEMSRRGISRPAIPTKTSNPAARSKAPSDQQQREKRQKVTEDVPPPSALQPNLAEAAKDTPTEQQKNLSNPHIDLTDPQTEADILRRFNPSYTMPDDTVLLLKDSVKEEPNLAVTLLRGLALPRDCEQVSSELLPSLGEMCSHLVQTGQAALKAYDGAKKVQAERERYRTNRDSWRTKFRISETNAKELETDVDKLKKELADARAAVATTDAEMKKLKEEEKDKMRQADAKGYEAGIKRAALEYTQIAHKMVNDELEVRLPDFYKRGYAAGAEAMARADGP</sequence>
<keyword evidence="2" id="KW-1185">Reference proteome</keyword>
<dbReference type="EMBL" id="CM046399">
    <property type="protein sequence ID" value="KAI8527607.1"/>
    <property type="molecule type" value="Genomic_DNA"/>
</dbReference>
<gene>
    <name evidence="1" type="ORF">RHMOL_Rhmol12G0088500</name>
</gene>
<name>A0ACC0LH15_RHOML</name>